<dbReference type="InterPro" id="IPR051056">
    <property type="entry name" value="Glycosyl_Hydrolase_73"/>
</dbReference>
<dbReference type="Proteomes" id="UP000095727">
    <property type="component" value="Unassembled WGS sequence"/>
</dbReference>
<dbReference type="EC" id="3.2.1.96" evidence="4"/>
<name>A0A173SP85_9FIRM</name>
<evidence type="ECO:0000259" key="3">
    <source>
        <dbReference type="SMART" id="SM00047"/>
    </source>
</evidence>
<feature type="region of interest" description="Disordered" evidence="2">
    <location>
        <begin position="483"/>
        <end position="504"/>
    </location>
</feature>
<reference evidence="4 5" key="1">
    <citation type="submission" date="2015-09" db="EMBL/GenBank/DDBJ databases">
        <authorList>
            <consortium name="Pathogen Informatics"/>
        </authorList>
    </citation>
    <scope>NUCLEOTIDE SEQUENCE [LARGE SCALE GENOMIC DNA]</scope>
    <source>
        <strain evidence="4 5">2789STDY5834962</strain>
    </source>
</reference>
<accession>A0A173SP85</accession>
<dbReference type="RefSeq" id="WP_055156538.1">
    <property type="nucleotide sequence ID" value="NZ_CYXR01000009.1"/>
</dbReference>
<evidence type="ECO:0000313" key="5">
    <source>
        <dbReference type="Proteomes" id="UP000095727"/>
    </source>
</evidence>
<sequence length="1111" mass="121558">MGKKAKQMAALFMAGAVITGMTEMPFCVYAEEEPQKVEEKLIETDEYGNVYEIEPEIGLVEEDKSIRMARSSSAQIVNFNTKGAVVTEYTEAETGAQGYTCGAYGADAAYLGTSDGKVRFMLSGVIGEIDPDEVQVVDISQVESLSCYQVSSGRLYHNIVGNVTNNDYNARLDNGPAPEYLAEGTDYYSYDGHYFYTYDNFENMLEDYQNGDRSHSVNPSAPYYNYFQYLPLRSQSNYSVDELNSIINAKTDSDSKMWDTGAQFVKNQDTYGVNALMMAGTAALESGWGKSSIAKEKNNLFGLNAVDTSPGESANSYKDVSTCLKDFAETYMSKQYLRPGCGTYKGAYLGNKGSGINVHYASDPFWGEKIANLMWSLDRTNGSKDYGKYSIGIKDLINSEHTTLNVRKESNTSSDVLYKTAAQSQYAFLLLDNGEAANGFYRVQSDGVLTEGRNGVDSSTGNYNFQDMYGYASADYISLIQKGNGSSSNVKPPENNKPDTGEEVEPVAVPDEVKDALSVSAHVTNLGWLDETGNGEKAGTVGLGYAMQAMKMQISGIDGLGIEYRAHVADDGWQDYVADGEQAGTTGQSKAIQAVQIRLTGEKKDEYQILYRAHVANDGWQNYVTTDEIAGTTGESKDLQAIQIVLLKKEKDVDVENKDLLSYSTSVQDLGWTGQVKNGEQSGTVGLSKAIQSIKINANLADLNVEYSTYVPNAGWQEYAADGKESTANDDLKRIEAIKIRLKGTQAENYDIYYRVYTSNYGWLGWAKNDEESGTKGYDCQAEAIQIVAGKKGMDAPGSTENAFVEKDPTVSYTAYVNGEGWMSPVENGETSGTTGKSLALGGIKVNLRDKGYAGTILYMSHIQDIGWDSWKEEGEVSGTANGQKRLEAVKIRLTEEMEERYDIYYRVHAQNFGWMGWAKNGESAGTEGYGYRVEAIQIKIVKKGAHAPGTTEQCFSKKWTSIVYSAHVQDIGWQNNVKDGALAGTTGESKRVEAIKISLSGQKAEGSVEYSAHVQDIGWQKSVKDGALAGTTGKGKRVEAIKINLTGTLSESCDVYYRVHAQDYGWLGWTKNGNPAGTEGLSKRIEAIEIKVVTKGDTAPEMGKEAFVKK</sequence>
<dbReference type="PANTHER" id="PTHR33308">
    <property type="entry name" value="PEPTIDOGLYCAN HYDROLASE FLGJ"/>
    <property type="match status" value="1"/>
</dbReference>
<dbReference type="PANTHER" id="PTHR33308:SF9">
    <property type="entry name" value="PEPTIDOGLYCAN HYDROLASE FLGJ"/>
    <property type="match status" value="1"/>
</dbReference>
<dbReference type="SMART" id="SM00728">
    <property type="entry name" value="ChW"/>
    <property type="match status" value="12"/>
</dbReference>
<evidence type="ECO:0000256" key="2">
    <source>
        <dbReference type="SAM" id="MobiDB-lite"/>
    </source>
</evidence>
<gene>
    <name evidence="4" type="primary">lytB</name>
    <name evidence="4" type="ORF">ERS852574_01595</name>
</gene>
<organism evidence="4 5">
    <name type="scientific">Coprococcus comes</name>
    <dbReference type="NCBI Taxonomy" id="410072"/>
    <lineage>
        <taxon>Bacteria</taxon>
        <taxon>Bacillati</taxon>
        <taxon>Bacillota</taxon>
        <taxon>Clostridia</taxon>
        <taxon>Lachnospirales</taxon>
        <taxon>Lachnospiraceae</taxon>
        <taxon>Coprococcus</taxon>
    </lineage>
</organism>
<proteinExistence type="predicted"/>
<dbReference type="GO" id="GO:0004040">
    <property type="term" value="F:amidase activity"/>
    <property type="evidence" value="ECO:0007669"/>
    <property type="project" value="InterPro"/>
</dbReference>
<keyword evidence="4" id="KW-0326">Glycosidase</keyword>
<protein>
    <submittedName>
        <fullName evidence="4">Putative endo-beta-N-acetylglucosaminidase</fullName>
        <ecNumber evidence="4">3.2.1.96</ecNumber>
    </submittedName>
</protein>
<evidence type="ECO:0000256" key="1">
    <source>
        <dbReference type="ARBA" id="ARBA00022801"/>
    </source>
</evidence>
<dbReference type="GO" id="GO:0033925">
    <property type="term" value="F:mannosyl-glycoprotein endo-beta-N-acetylglucosaminidase activity"/>
    <property type="evidence" value="ECO:0007669"/>
    <property type="project" value="UniProtKB-EC"/>
</dbReference>
<dbReference type="Pfam" id="PF01832">
    <property type="entry name" value="Glucosaminidase"/>
    <property type="match status" value="1"/>
</dbReference>
<evidence type="ECO:0000313" key="4">
    <source>
        <dbReference type="EMBL" id="CUM92191.1"/>
    </source>
</evidence>
<dbReference type="Pfam" id="PF07538">
    <property type="entry name" value="ChW"/>
    <property type="match status" value="12"/>
</dbReference>
<dbReference type="InterPro" id="IPR006637">
    <property type="entry name" value="ChW"/>
</dbReference>
<keyword evidence="1 4" id="KW-0378">Hydrolase</keyword>
<dbReference type="Gene3D" id="1.10.530.10">
    <property type="match status" value="1"/>
</dbReference>
<dbReference type="InterPro" id="IPR002901">
    <property type="entry name" value="MGlyc_endo_b_GlcNAc-like_dom"/>
</dbReference>
<feature type="domain" description="Mannosyl-glycoprotein endo-beta-N-acetylglucosamidase-like" evidence="3">
    <location>
        <begin position="242"/>
        <end position="385"/>
    </location>
</feature>
<dbReference type="AlphaFoldDB" id="A0A173SP85"/>
<dbReference type="EMBL" id="CYXR01000009">
    <property type="protein sequence ID" value="CUM92191.1"/>
    <property type="molecule type" value="Genomic_DNA"/>
</dbReference>
<dbReference type="SMART" id="SM00047">
    <property type="entry name" value="LYZ2"/>
    <property type="match status" value="1"/>
</dbReference>